<evidence type="ECO:0000256" key="3">
    <source>
        <dbReference type="ARBA" id="ARBA00023163"/>
    </source>
</evidence>
<organism evidence="5 6">
    <name type="scientific">Rubellimicrobium thermophilum DSM 16684</name>
    <dbReference type="NCBI Taxonomy" id="1123069"/>
    <lineage>
        <taxon>Bacteria</taxon>
        <taxon>Pseudomonadati</taxon>
        <taxon>Pseudomonadota</taxon>
        <taxon>Alphaproteobacteria</taxon>
        <taxon>Rhodobacterales</taxon>
        <taxon>Roseobacteraceae</taxon>
        <taxon>Rubellimicrobium</taxon>
    </lineage>
</organism>
<dbReference type="GO" id="GO:0000976">
    <property type="term" value="F:transcription cis-regulatory region binding"/>
    <property type="evidence" value="ECO:0007669"/>
    <property type="project" value="TreeGrafter"/>
</dbReference>
<dbReference type="STRING" id="1123069.ruthe_02830"/>
<reference evidence="5 6" key="1">
    <citation type="journal article" date="2013" name="Stand. Genomic Sci.">
        <title>Genome sequence of the reddish-pigmented Rubellimicrobium thermophilum type strain (DSM 16684(T)), a member of the Roseobacter clade.</title>
        <authorList>
            <person name="Fiebig A."/>
            <person name="Riedel T."/>
            <person name="Gronow S."/>
            <person name="Petersen J."/>
            <person name="Klenk H.P."/>
            <person name="Goker M."/>
        </authorList>
    </citation>
    <scope>NUCLEOTIDE SEQUENCE [LARGE SCALE GENOMIC DNA]</scope>
    <source>
        <strain evidence="5 6">DSM 16684</strain>
    </source>
</reference>
<evidence type="ECO:0000313" key="6">
    <source>
        <dbReference type="Proteomes" id="UP000015346"/>
    </source>
</evidence>
<dbReference type="SMART" id="SM00354">
    <property type="entry name" value="HTH_LACI"/>
    <property type="match status" value="1"/>
</dbReference>
<feature type="domain" description="HTH lacI-type" evidence="4">
    <location>
        <begin position="4"/>
        <end position="47"/>
    </location>
</feature>
<evidence type="ECO:0000256" key="2">
    <source>
        <dbReference type="ARBA" id="ARBA00023125"/>
    </source>
</evidence>
<keyword evidence="6" id="KW-1185">Reference proteome</keyword>
<dbReference type="Gene3D" id="3.40.50.2300">
    <property type="match status" value="2"/>
</dbReference>
<dbReference type="PROSITE" id="PS50932">
    <property type="entry name" value="HTH_LACI_2"/>
    <property type="match status" value="1"/>
</dbReference>
<dbReference type="InterPro" id="IPR010982">
    <property type="entry name" value="Lambda_DNA-bd_dom_sf"/>
</dbReference>
<dbReference type="HOGENOM" id="CLU_037628_0_0_5"/>
<dbReference type="InterPro" id="IPR028082">
    <property type="entry name" value="Peripla_BP_I"/>
</dbReference>
<keyword evidence="2" id="KW-0238">DNA-binding</keyword>
<gene>
    <name evidence="5" type="ORF">ruthe_02830</name>
</gene>
<dbReference type="RefSeq" id="WP_021098895.1">
    <property type="nucleotide sequence ID" value="NZ_KE557324.1"/>
</dbReference>
<dbReference type="InterPro" id="IPR025997">
    <property type="entry name" value="SBP_2_dom"/>
</dbReference>
<evidence type="ECO:0000313" key="5">
    <source>
        <dbReference type="EMBL" id="EPX83206.1"/>
    </source>
</evidence>
<dbReference type="Proteomes" id="UP000015346">
    <property type="component" value="Unassembled WGS sequence"/>
</dbReference>
<dbReference type="Gene3D" id="1.10.260.40">
    <property type="entry name" value="lambda repressor-like DNA-binding domains"/>
    <property type="match status" value="1"/>
</dbReference>
<dbReference type="InterPro" id="IPR000843">
    <property type="entry name" value="HTH_LacI"/>
</dbReference>
<accession>S9QP47</accession>
<dbReference type="PANTHER" id="PTHR30146">
    <property type="entry name" value="LACI-RELATED TRANSCRIPTIONAL REPRESSOR"/>
    <property type="match status" value="1"/>
</dbReference>
<keyword evidence="1" id="KW-0805">Transcription regulation</keyword>
<dbReference type="GO" id="GO:0003700">
    <property type="term" value="F:DNA-binding transcription factor activity"/>
    <property type="evidence" value="ECO:0007669"/>
    <property type="project" value="TreeGrafter"/>
</dbReference>
<dbReference type="Pfam" id="PF13407">
    <property type="entry name" value="Peripla_BP_4"/>
    <property type="match status" value="1"/>
</dbReference>
<keyword evidence="3" id="KW-0804">Transcription</keyword>
<evidence type="ECO:0000256" key="1">
    <source>
        <dbReference type="ARBA" id="ARBA00023015"/>
    </source>
</evidence>
<dbReference type="OrthoDB" id="9805774at2"/>
<dbReference type="CDD" id="cd06307">
    <property type="entry name" value="PBP1_sugar_binding"/>
    <property type="match status" value="1"/>
</dbReference>
<name>S9QP47_9RHOB</name>
<dbReference type="CDD" id="cd01392">
    <property type="entry name" value="HTH_LacI"/>
    <property type="match status" value="1"/>
</dbReference>
<dbReference type="SUPFAM" id="SSF47413">
    <property type="entry name" value="lambda repressor-like DNA-binding domains"/>
    <property type="match status" value="1"/>
</dbReference>
<dbReference type="Pfam" id="PF00356">
    <property type="entry name" value="LacI"/>
    <property type="match status" value="1"/>
</dbReference>
<sequence length="342" mass="37527">MKRPTLPDLARAAGVSLSTVNRVLHDPAAVRPVTRERVLAAAEAIGFYGLGTIRHGMQAAQPHYRLGILLLQNRRRFYRRLGEALTAEAARWREARIDLDLVFLEDLTPEHVAERLRELACRCESIALVSAQHPVIAQAIDDVGARDVPVTGLITPLTATAAVSFVGLDNWKVGRTAAWAFHHMLPRPGKIGILLGSHRYRNQELNEAGFRSYFREHDPRFVLLDPLSTYEEAAVAREHVETLLRTHPDLSGLFLSGGGITGALAALAAIPRREGFVVVGYELFDDTRAALLDGRLTMVLSHPVEAMARETLATLIRTRLAGPGAGAQSVTLNFDIHTAENI</sequence>
<dbReference type="PANTHER" id="PTHR30146:SF152">
    <property type="entry name" value="TRANSCRIPTIONAL REGULATORY PROTEIN"/>
    <property type="match status" value="1"/>
</dbReference>
<evidence type="ECO:0000259" key="4">
    <source>
        <dbReference type="PROSITE" id="PS50932"/>
    </source>
</evidence>
<comment type="caution">
    <text evidence="5">The sequence shown here is derived from an EMBL/GenBank/DDBJ whole genome shotgun (WGS) entry which is preliminary data.</text>
</comment>
<protein>
    <submittedName>
        <fullName evidence="5">Transcriptional regulator, LacI family</fullName>
    </submittedName>
</protein>
<proteinExistence type="predicted"/>
<dbReference type="AlphaFoldDB" id="S9QP47"/>
<dbReference type="PATRIC" id="fig|1123069.3.peg.2801"/>
<dbReference type="EMBL" id="AOLV01000033">
    <property type="protein sequence ID" value="EPX83206.1"/>
    <property type="molecule type" value="Genomic_DNA"/>
</dbReference>
<dbReference type="SUPFAM" id="SSF53822">
    <property type="entry name" value="Periplasmic binding protein-like I"/>
    <property type="match status" value="1"/>
</dbReference>
<dbReference type="PROSITE" id="PS00356">
    <property type="entry name" value="HTH_LACI_1"/>
    <property type="match status" value="1"/>
</dbReference>